<accession>A0A1X0U5D7</accession>
<name>A0A1X0U5D7_9BACT</name>
<evidence type="ECO:0000259" key="1">
    <source>
        <dbReference type="Pfam" id="PF12804"/>
    </source>
</evidence>
<dbReference type="Proteomes" id="UP000192671">
    <property type="component" value="Unassembled WGS sequence"/>
</dbReference>
<feature type="domain" description="MobA-like NTP transferase" evidence="1">
    <location>
        <begin position="24"/>
        <end position="134"/>
    </location>
</feature>
<dbReference type="EMBL" id="LVWL01000004">
    <property type="protein sequence ID" value="ORI09858.1"/>
    <property type="molecule type" value="Genomic_DNA"/>
</dbReference>
<evidence type="ECO:0000313" key="2">
    <source>
        <dbReference type="EMBL" id="ORI09858.1"/>
    </source>
</evidence>
<dbReference type="SUPFAM" id="SSF53448">
    <property type="entry name" value="Nucleotide-diphospho-sugar transferases"/>
    <property type="match status" value="1"/>
</dbReference>
<dbReference type="InterPro" id="IPR025877">
    <property type="entry name" value="MobA-like_NTP_Trfase"/>
</dbReference>
<dbReference type="GO" id="GO:0016779">
    <property type="term" value="F:nucleotidyltransferase activity"/>
    <property type="evidence" value="ECO:0007669"/>
    <property type="project" value="UniProtKB-ARBA"/>
</dbReference>
<organism evidence="2 3">
    <name type="scientific">Campylobacter concisus</name>
    <dbReference type="NCBI Taxonomy" id="199"/>
    <lineage>
        <taxon>Bacteria</taxon>
        <taxon>Pseudomonadati</taxon>
        <taxon>Campylobacterota</taxon>
        <taxon>Epsilonproteobacteria</taxon>
        <taxon>Campylobacterales</taxon>
        <taxon>Campylobacteraceae</taxon>
        <taxon>Campylobacter</taxon>
    </lineage>
</organism>
<dbReference type="InterPro" id="IPR029044">
    <property type="entry name" value="Nucleotide-diphossugar_trans"/>
</dbReference>
<protein>
    <recommendedName>
        <fullName evidence="1">MobA-like NTP transferase domain-containing protein</fullName>
    </recommendedName>
</protein>
<dbReference type="Gene3D" id="3.90.550.10">
    <property type="entry name" value="Spore Coat Polysaccharide Biosynthesis Protein SpsA, Chain A"/>
    <property type="match status" value="1"/>
</dbReference>
<comment type="caution">
    <text evidence="2">The sequence shown here is derived from an EMBL/GenBank/DDBJ whole genome shotgun (WGS) entry which is preliminary data.</text>
</comment>
<gene>
    <name evidence="2" type="ORF">A3835_09080</name>
</gene>
<evidence type="ECO:0000313" key="3">
    <source>
        <dbReference type="Proteomes" id="UP000192671"/>
    </source>
</evidence>
<sequence length="220" mass="25842">MNNFAVIIPAQEKNRHNELGDITSFGDTTLLEWKIAQCKEITGAPNIFVSSSSKKIQDYVRHTGVNFLYRDLDISYSDMINDAVNHIDAENIILISCMTPFMDYNVYDRMLNIFMKKKPNILVSVEKKTEYIFFRQKRLNFDDKFISRKYLDPIYITINGCFIFKKDRILNNDDFGVMLNNATFFEVDSFEATEIKDTNSYELTKELINLYFKRSLNYAQ</sequence>
<dbReference type="AlphaFoldDB" id="A0A1X0U5D7"/>
<proteinExistence type="predicted"/>
<dbReference type="RefSeq" id="WP_148800697.1">
    <property type="nucleotide sequence ID" value="NZ_CABPUD010000009.1"/>
</dbReference>
<reference evidence="2 3" key="1">
    <citation type="journal article" date="2017" name="Gene Rep">
        <title>The ribosomal RNA operon (rrn) of Campylobacter concisus supports molecular typing to genomospecies level.</title>
        <authorList>
            <person name="Huq M."/>
            <person name="Van T.T.H."/>
            <person name="Gurtler V."/>
            <person name="Elshagmani E."/>
            <person name="Allemailem K.S."/>
            <person name="Smooker P.M."/>
            <person name="Istivan T.S."/>
        </authorList>
    </citation>
    <scope>NUCLEOTIDE SEQUENCE [LARGE SCALE GENOMIC DNA]</scope>
    <source>
        <strain evidence="2 3">RCH 26</strain>
    </source>
</reference>
<dbReference type="Pfam" id="PF12804">
    <property type="entry name" value="NTP_transf_3"/>
    <property type="match status" value="1"/>
</dbReference>